<dbReference type="EMBL" id="CP157483">
    <property type="protein sequence ID" value="XBO43895.1"/>
    <property type="molecule type" value="Genomic_DNA"/>
</dbReference>
<protein>
    <submittedName>
        <fullName evidence="2">DUF4440 domain-containing protein</fullName>
    </submittedName>
</protein>
<accession>A0AAU7JUP5</accession>
<dbReference type="InterPro" id="IPR032710">
    <property type="entry name" value="NTF2-like_dom_sf"/>
</dbReference>
<evidence type="ECO:0000256" key="1">
    <source>
        <dbReference type="SAM" id="MobiDB-lite"/>
    </source>
</evidence>
<reference evidence="2" key="1">
    <citation type="submission" date="2024-05" db="EMBL/GenBank/DDBJ databases">
        <authorList>
            <person name="Kim S."/>
            <person name="Heo J."/>
            <person name="Choi H."/>
            <person name="Choi Y."/>
            <person name="Kwon S.-W."/>
            <person name="Kim Y."/>
        </authorList>
    </citation>
    <scope>NUCLEOTIDE SEQUENCE</scope>
    <source>
        <strain evidence="2">KACC 23699</strain>
    </source>
</reference>
<sequence length="167" mass="18051">MPTSAATGPGSPASAPSPVPADHDEVRTTLDTFFSAFVSGPRAHECGEVLRRVMLPTAVVVRTCGGEPTSYTVEEFIAPRIELLTSGAVEDFREWATDVRVDLFGDIAQAWCGYDKSWSQGVEHHHGRGRKSIQLVRTGRGWLISAVAWDDERPGPAAPARDQPPGQ</sequence>
<feature type="region of interest" description="Disordered" evidence="1">
    <location>
        <begin position="1"/>
        <end position="22"/>
    </location>
</feature>
<gene>
    <name evidence="2" type="ORF">ABEG17_00775</name>
</gene>
<organism evidence="2">
    <name type="scientific">Pedococcus sp. KACC 23699</name>
    <dbReference type="NCBI Taxonomy" id="3149228"/>
    <lineage>
        <taxon>Bacteria</taxon>
        <taxon>Bacillati</taxon>
        <taxon>Actinomycetota</taxon>
        <taxon>Actinomycetes</taxon>
        <taxon>Micrococcales</taxon>
        <taxon>Intrasporangiaceae</taxon>
        <taxon>Pedococcus</taxon>
    </lineage>
</organism>
<dbReference type="AlphaFoldDB" id="A0AAU7JUP5"/>
<name>A0AAU7JUP5_9MICO</name>
<proteinExistence type="predicted"/>
<evidence type="ECO:0000313" key="2">
    <source>
        <dbReference type="EMBL" id="XBO43895.1"/>
    </source>
</evidence>
<dbReference type="SUPFAM" id="SSF54427">
    <property type="entry name" value="NTF2-like"/>
    <property type="match status" value="1"/>
</dbReference>
<feature type="compositionally biased region" description="Low complexity" evidence="1">
    <location>
        <begin position="1"/>
        <end position="16"/>
    </location>
</feature>
<dbReference type="RefSeq" id="WP_406831345.1">
    <property type="nucleotide sequence ID" value="NZ_CP157483.1"/>
</dbReference>
<dbReference type="Gene3D" id="3.10.450.50">
    <property type="match status" value="1"/>
</dbReference>